<evidence type="ECO:0000256" key="1">
    <source>
        <dbReference type="ARBA" id="ARBA00002324"/>
    </source>
</evidence>
<dbReference type="HAMAP" id="MF_00244">
    <property type="entry name" value="NaMN_adenylyltr"/>
    <property type="match status" value="1"/>
</dbReference>
<reference evidence="12 13" key="1">
    <citation type="journal article" date="2017" name="Int. J. Syst. Evol. Microbiol.">
        <title>Macrococcus canis sp. nov., a skin bacterium associated with infections in dogs.</title>
        <authorList>
            <person name="Gobeli Brawand S."/>
            <person name="Cotting K."/>
            <person name="Gomez-Sanz E."/>
            <person name="Collaud A."/>
            <person name="Thomann A."/>
            <person name="Brodard I."/>
            <person name="Rodriguez-Campos S."/>
            <person name="Strauss C."/>
            <person name="Perreten V."/>
        </authorList>
    </citation>
    <scope>NUCLEOTIDE SEQUENCE [LARGE SCALE GENOMIC DNA]</scope>
    <source>
        <strain evidence="12 13">KM45013</strain>
    </source>
</reference>
<evidence type="ECO:0000259" key="11">
    <source>
        <dbReference type="Pfam" id="PF01467"/>
    </source>
</evidence>
<dbReference type="UniPathway" id="UPA00253">
    <property type="reaction ID" value="UER00332"/>
</dbReference>
<evidence type="ECO:0000256" key="9">
    <source>
        <dbReference type="ARBA" id="ARBA00048721"/>
    </source>
</evidence>
<comment type="similarity">
    <text evidence="10">Belongs to the NadD family.</text>
</comment>
<keyword evidence="4 10" id="KW-0808">Transferase</keyword>
<evidence type="ECO:0000256" key="6">
    <source>
        <dbReference type="ARBA" id="ARBA00022741"/>
    </source>
</evidence>
<dbReference type="RefSeq" id="WP_086042790.1">
    <property type="nucleotide sequence ID" value="NZ_CBCRZA010000002.1"/>
</dbReference>
<evidence type="ECO:0000256" key="3">
    <source>
        <dbReference type="ARBA" id="ARBA00022642"/>
    </source>
</evidence>
<dbReference type="GeneID" id="35295685"/>
<dbReference type="CDD" id="cd02165">
    <property type="entry name" value="NMNAT"/>
    <property type="match status" value="1"/>
</dbReference>
<comment type="catalytic activity">
    <reaction evidence="9 10">
        <text>nicotinate beta-D-ribonucleotide + ATP + H(+) = deamido-NAD(+) + diphosphate</text>
        <dbReference type="Rhea" id="RHEA:22860"/>
        <dbReference type="ChEBI" id="CHEBI:15378"/>
        <dbReference type="ChEBI" id="CHEBI:30616"/>
        <dbReference type="ChEBI" id="CHEBI:33019"/>
        <dbReference type="ChEBI" id="CHEBI:57502"/>
        <dbReference type="ChEBI" id="CHEBI:58437"/>
        <dbReference type="EC" id="2.7.7.18"/>
    </reaction>
</comment>
<dbReference type="GO" id="GO:0004515">
    <property type="term" value="F:nicotinate-nucleotide adenylyltransferase activity"/>
    <property type="evidence" value="ECO:0007669"/>
    <property type="project" value="UniProtKB-UniRule"/>
</dbReference>
<evidence type="ECO:0000313" key="12">
    <source>
        <dbReference type="EMBL" id="ARQ07216.1"/>
    </source>
</evidence>
<keyword evidence="6 10" id="KW-0547">Nucleotide-binding</keyword>
<evidence type="ECO:0000256" key="4">
    <source>
        <dbReference type="ARBA" id="ARBA00022679"/>
    </source>
</evidence>
<dbReference type="PANTHER" id="PTHR39321">
    <property type="entry name" value="NICOTINATE-NUCLEOTIDE ADENYLYLTRANSFERASE-RELATED"/>
    <property type="match status" value="1"/>
</dbReference>
<dbReference type="PANTHER" id="PTHR39321:SF3">
    <property type="entry name" value="PHOSPHOPANTETHEINE ADENYLYLTRANSFERASE"/>
    <property type="match status" value="1"/>
</dbReference>
<dbReference type="InterPro" id="IPR004821">
    <property type="entry name" value="Cyt_trans-like"/>
</dbReference>
<evidence type="ECO:0000256" key="2">
    <source>
        <dbReference type="ARBA" id="ARBA00005019"/>
    </source>
</evidence>
<name>A0A1W7ACR1_9STAP</name>
<sequence length="192" mass="22402">MNIILYGGSFDPIHIGHAFVANEVYHHFQPDKFIFMPAGQSPHKQTGPNASDQDRAAMIQQSIDYLQFGEIDTFEMEQSGKSYTYHTVLYLKEKYEDCTLKILIGYDQYEAIEKWYNIEAIKSLATFIVVNRSRDELNLKAPFIPFTLPRMDVSSTDIRQRLAFNQSVKCLLLNDVEQYIREEHLYEEEESN</sequence>
<dbReference type="STRING" id="1855823.MCCS_15750"/>
<keyword evidence="13" id="KW-1185">Reference proteome</keyword>
<dbReference type="EC" id="2.7.7.18" evidence="10"/>
<evidence type="ECO:0000256" key="5">
    <source>
        <dbReference type="ARBA" id="ARBA00022695"/>
    </source>
</evidence>
<evidence type="ECO:0000256" key="10">
    <source>
        <dbReference type="HAMAP-Rule" id="MF_00244"/>
    </source>
</evidence>
<dbReference type="InterPro" id="IPR014729">
    <property type="entry name" value="Rossmann-like_a/b/a_fold"/>
</dbReference>
<dbReference type="Proteomes" id="UP000194154">
    <property type="component" value="Chromosome"/>
</dbReference>
<proteinExistence type="inferred from homology"/>
<feature type="domain" description="Cytidyltransferase-like" evidence="11">
    <location>
        <begin position="5"/>
        <end position="161"/>
    </location>
</feature>
<keyword evidence="8 10" id="KW-0520">NAD</keyword>
<evidence type="ECO:0000313" key="13">
    <source>
        <dbReference type="Proteomes" id="UP000194154"/>
    </source>
</evidence>
<dbReference type="SUPFAM" id="SSF52374">
    <property type="entry name" value="Nucleotidylyl transferase"/>
    <property type="match status" value="1"/>
</dbReference>
<evidence type="ECO:0000256" key="7">
    <source>
        <dbReference type="ARBA" id="ARBA00022840"/>
    </source>
</evidence>
<dbReference type="NCBIfam" id="TIGR00125">
    <property type="entry name" value="cyt_tran_rel"/>
    <property type="match status" value="1"/>
</dbReference>
<evidence type="ECO:0000256" key="8">
    <source>
        <dbReference type="ARBA" id="ARBA00023027"/>
    </source>
</evidence>
<dbReference type="OrthoDB" id="5295945at2"/>
<dbReference type="InterPro" id="IPR005248">
    <property type="entry name" value="NadD/NMNAT"/>
</dbReference>
<dbReference type="Pfam" id="PF01467">
    <property type="entry name" value="CTP_transf_like"/>
    <property type="match status" value="1"/>
</dbReference>
<dbReference type="NCBIfam" id="TIGR00482">
    <property type="entry name" value="nicotinate (nicotinamide) nucleotide adenylyltransferase"/>
    <property type="match status" value="1"/>
</dbReference>
<keyword evidence="3 10" id="KW-0662">Pyridine nucleotide biosynthesis</keyword>
<gene>
    <name evidence="10 12" type="primary">nadD</name>
    <name evidence="12" type="ORF">MCCS_15750</name>
</gene>
<dbReference type="KEGG" id="mcak:MCCS_15750"/>
<organism evidence="12 13">
    <name type="scientific">Macrococcoides canis</name>
    <dbReference type="NCBI Taxonomy" id="1855823"/>
    <lineage>
        <taxon>Bacteria</taxon>
        <taxon>Bacillati</taxon>
        <taxon>Bacillota</taxon>
        <taxon>Bacilli</taxon>
        <taxon>Bacillales</taxon>
        <taxon>Staphylococcaceae</taxon>
        <taxon>Macrococcoides</taxon>
    </lineage>
</organism>
<dbReference type="AlphaFoldDB" id="A0A1W7ACR1"/>
<protein>
    <recommendedName>
        <fullName evidence="10">Probable nicotinate-nucleotide adenylyltransferase</fullName>
        <ecNumber evidence="10">2.7.7.18</ecNumber>
    </recommendedName>
    <alternativeName>
        <fullName evidence="10">Deamido-NAD(+) diphosphorylase</fullName>
    </alternativeName>
    <alternativeName>
        <fullName evidence="10">Deamido-NAD(+) pyrophosphorylase</fullName>
    </alternativeName>
    <alternativeName>
        <fullName evidence="10">Nicotinate mononucleotide adenylyltransferase</fullName>
        <shortName evidence="10">NaMN adenylyltransferase</shortName>
    </alternativeName>
</protein>
<accession>A0A1W7ACR1</accession>
<comment type="pathway">
    <text evidence="2 10">Cofactor biosynthesis; NAD(+) biosynthesis; deamido-NAD(+) from nicotinate D-ribonucleotide: step 1/1.</text>
</comment>
<dbReference type="EMBL" id="CP021059">
    <property type="protein sequence ID" value="ARQ07216.1"/>
    <property type="molecule type" value="Genomic_DNA"/>
</dbReference>
<dbReference type="Gene3D" id="3.40.50.620">
    <property type="entry name" value="HUPs"/>
    <property type="match status" value="1"/>
</dbReference>
<keyword evidence="5 10" id="KW-0548">Nucleotidyltransferase</keyword>
<keyword evidence="7 10" id="KW-0067">ATP-binding</keyword>
<dbReference type="GO" id="GO:0009435">
    <property type="term" value="P:NAD+ biosynthetic process"/>
    <property type="evidence" value="ECO:0007669"/>
    <property type="project" value="UniProtKB-UniRule"/>
</dbReference>
<comment type="function">
    <text evidence="1 10">Catalyzes the reversible adenylation of nicotinate mononucleotide (NaMN) to nicotinic acid adenine dinucleotide (NaAD).</text>
</comment>
<dbReference type="GO" id="GO:0005524">
    <property type="term" value="F:ATP binding"/>
    <property type="evidence" value="ECO:0007669"/>
    <property type="project" value="UniProtKB-KW"/>
</dbReference>